<comment type="caution">
    <text evidence="3">The sequence shown here is derived from an EMBL/GenBank/DDBJ whole genome shotgun (WGS) entry which is preliminary data.</text>
</comment>
<dbReference type="AlphaFoldDB" id="A0A2U0SCY7"/>
<dbReference type="PANTHER" id="PTHR46825:SF9">
    <property type="entry name" value="BETA-LACTAMASE-RELATED DOMAIN-CONTAINING PROTEIN"/>
    <property type="match status" value="1"/>
</dbReference>
<sequence length="683" mass="74327">MATGIASPFAADYKCSHGKGVGVHDPLDEAPADSADGVSGGHGASGRAVLCGDQIGGASRRLRRPAGIQRHRPDPARRGDGGAGVLRHRQCRNWPPARSGPAERTRRARRPARAEAMIMRAAIARSAGRKLPWTTLIGIAAALFATPALAGDRPAAAAAIDTLFDRWKSPAGPGCAVSVTQGQRVVFTGAYGSAIVEGPVANTATTSFHIASVSKQFTAFAIHLLRAEGRLSLGDDVRNYVPELHDFGMPITINDLLHHRSGLRDQWSLLALSGRRLEDTITQEDVTRILYGQRDLNFPPGSRFAYSNSNYTLLALVVERVSGQPFGQFLKQRVFQPLGMVDSWVQDDFRVIRTGHAQPYAPAGARYQRRSLPYSTYGATGVQTSVADMARWAMNFDAPRVGTRAIFDAMIATQPDASGKTQPYAAGFEIGRYRGTMTVEHSGTDPGYVADFLMLPERHLAISLLCNSEGINPVELARKIADLYLGDAPETAVGVKHQAVLLDDKQLAPFVGTYKEEPGVLFAVSLRNGKLVLQDRDELTAFGPRDFFLKNAPVTFSFPDADTLVIHEPDHDRIARRIAPTDVPDVTAAQMLDYVGNYYTPELKLLYTVEIRDGALWLSGAFGEAMIRQQPSFLREPDAFVTQSIAGALQFRRDGRGRIIGFALSNGRVLNLTFFKIHKSLPS</sequence>
<dbReference type="EMBL" id="QENQ01000001">
    <property type="protein sequence ID" value="PVX29154.1"/>
    <property type="molecule type" value="Genomic_DNA"/>
</dbReference>
<feature type="compositionally biased region" description="Basic and acidic residues" evidence="1">
    <location>
        <begin position="71"/>
        <end position="80"/>
    </location>
</feature>
<evidence type="ECO:0000313" key="3">
    <source>
        <dbReference type="EMBL" id="PVX29154.1"/>
    </source>
</evidence>
<dbReference type="SUPFAM" id="SSF56601">
    <property type="entry name" value="beta-lactamase/transpeptidase-like"/>
    <property type="match status" value="1"/>
</dbReference>
<dbReference type="OrthoDB" id="9804448at2"/>
<gene>
    <name evidence="3" type="ORF">DD559_07260</name>
</gene>
<name>A0A2U0SCY7_9SPHN</name>
<dbReference type="InterPro" id="IPR050491">
    <property type="entry name" value="AmpC-like"/>
</dbReference>
<evidence type="ECO:0000256" key="1">
    <source>
        <dbReference type="SAM" id="MobiDB-lite"/>
    </source>
</evidence>
<dbReference type="InterPro" id="IPR012338">
    <property type="entry name" value="Beta-lactam/transpept-like"/>
</dbReference>
<dbReference type="Gene3D" id="3.40.710.10">
    <property type="entry name" value="DD-peptidase/beta-lactamase superfamily"/>
    <property type="match status" value="1"/>
</dbReference>
<dbReference type="Pfam" id="PF00144">
    <property type="entry name" value="Beta-lactamase"/>
    <property type="match status" value="1"/>
</dbReference>
<dbReference type="PANTHER" id="PTHR46825">
    <property type="entry name" value="D-ALANYL-D-ALANINE-CARBOXYPEPTIDASE/ENDOPEPTIDASE AMPH"/>
    <property type="match status" value="1"/>
</dbReference>
<evidence type="ECO:0000313" key="4">
    <source>
        <dbReference type="Proteomes" id="UP000245890"/>
    </source>
</evidence>
<feature type="region of interest" description="Disordered" evidence="1">
    <location>
        <begin position="60"/>
        <end position="111"/>
    </location>
</feature>
<dbReference type="Proteomes" id="UP000245890">
    <property type="component" value="Unassembled WGS sequence"/>
</dbReference>
<accession>A0A2U0SCY7</accession>
<organism evidence="3 4">
    <name type="scientific">Sphingomonas pokkalii</name>
    <dbReference type="NCBI Taxonomy" id="2175090"/>
    <lineage>
        <taxon>Bacteria</taxon>
        <taxon>Pseudomonadati</taxon>
        <taxon>Pseudomonadota</taxon>
        <taxon>Alphaproteobacteria</taxon>
        <taxon>Sphingomonadales</taxon>
        <taxon>Sphingomonadaceae</taxon>
        <taxon>Sphingomonas</taxon>
    </lineage>
</organism>
<dbReference type="InterPro" id="IPR001466">
    <property type="entry name" value="Beta-lactam-related"/>
</dbReference>
<feature type="domain" description="Beta-lactamase-related" evidence="2">
    <location>
        <begin position="166"/>
        <end position="480"/>
    </location>
</feature>
<evidence type="ECO:0000259" key="2">
    <source>
        <dbReference type="Pfam" id="PF00144"/>
    </source>
</evidence>
<keyword evidence="4" id="KW-1185">Reference proteome</keyword>
<reference evidence="3 4" key="1">
    <citation type="submission" date="2018-05" db="EMBL/GenBank/DDBJ databases">
        <title>Description of Sphingomonas pokkalii sp nov, isolated from the rhizosphere of saline tolerant pokkali rice and its draft genome analysis.</title>
        <authorList>
            <person name="Menon R."/>
            <person name="Kumari S."/>
            <person name="Rameshkumar N."/>
        </authorList>
    </citation>
    <scope>NUCLEOTIDE SEQUENCE [LARGE SCALE GENOMIC DNA]</scope>
    <source>
        <strain evidence="3 4">L3B27</strain>
    </source>
</reference>
<feature type="region of interest" description="Disordered" evidence="1">
    <location>
        <begin position="24"/>
        <end position="45"/>
    </location>
</feature>
<protein>
    <recommendedName>
        <fullName evidence="2">Beta-lactamase-related domain-containing protein</fullName>
    </recommendedName>
</protein>
<proteinExistence type="predicted"/>